<organism evidence="1">
    <name type="scientific">hydrocarbon metagenome</name>
    <dbReference type="NCBI Taxonomy" id="938273"/>
    <lineage>
        <taxon>unclassified sequences</taxon>
        <taxon>metagenomes</taxon>
        <taxon>ecological metagenomes</taxon>
    </lineage>
</organism>
<dbReference type="AlphaFoldDB" id="A0A0W8F5C9"/>
<dbReference type="EMBL" id="LNQE01001514">
    <property type="protein sequence ID" value="KUG16106.1"/>
    <property type="molecule type" value="Genomic_DNA"/>
</dbReference>
<reference evidence="1" key="1">
    <citation type="journal article" date="2015" name="Proc. Natl. Acad. Sci. U.S.A.">
        <title>Networks of energetic and metabolic interactions define dynamics in microbial communities.</title>
        <authorList>
            <person name="Embree M."/>
            <person name="Liu J.K."/>
            <person name="Al-Bassam M.M."/>
            <person name="Zengler K."/>
        </authorList>
    </citation>
    <scope>NUCLEOTIDE SEQUENCE</scope>
</reference>
<accession>A0A0W8F5C9</accession>
<name>A0A0W8F5C9_9ZZZZ</name>
<comment type="caution">
    <text evidence="1">The sequence shown here is derived from an EMBL/GenBank/DDBJ whole genome shotgun (WGS) entry which is preliminary data.</text>
</comment>
<protein>
    <submittedName>
        <fullName evidence="1">Uncharacterized protein</fullName>
    </submittedName>
</protein>
<gene>
    <name evidence="1" type="ORF">ASZ90_014215</name>
</gene>
<proteinExistence type="predicted"/>
<sequence length="56" mass="6144">MDLALSSPTATRAIFSSIAVRRSALPMRELTIKATIHPTTRMIKALKILELIGPKI</sequence>
<evidence type="ECO:0000313" key="1">
    <source>
        <dbReference type="EMBL" id="KUG16106.1"/>
    </source>
</evidence>